<dbReference type="EMBL" id="JAHLJV010000015">
    <property type="protein sequence ID" value="KAK1595589.1"/>
    <property type="molecule type" value="Genomic_DNA"/>
</dbReference>
<dbReference type="Proteomes" id="UP001230504">
    <property type="component" value="Unassembled WGS sequence"/>
</dbReference>
<dbReference type="AlphaFoldDB" id="A0AAD8Q6J2"/>
<name>A0AAD8Q6J2_9PEZI</name>
<feature type="signal peptide" evidence="1">
    <location>
        <begin position="1"/>
        <end position="19"/>
    </location>
</feature>
<evidence type="ECO:0008006" key="4">
    <source>
        <dbReference type="Google" id="ProtNLM"/>
    </source>
</evidence>
<reference evidence="2" key="1">
    <citation type="submission" date="2021-06" db="EMBL/GenBank/DDBJ databases">
        <title>Comparative genomics, transcriptomics and evolutionary studies reveal genomic signatures of adaptation to plant cell wall in hemibiotrophic fungi.</title>
        <authorList>
            <consortium name="DOE Joint Genome Institute"/>
            <person name="Baroncelli R."/>
            <person name="Diaz J.F."/>
            <person name="Benocci T."/>
            <person name="Peng M."/>
            <person name="Battaglia E."/>
            <person name="Haridas S."/>
            <person name="Andreopoulos W."/>
            <person name="Labutti K."/>
            <person name="Pangilinan J."/>
            <person name="Floch G.L."/>
            <person name="Makela M.R."/>
            <person name="Henrissat B."/>
            <person name="Grigoriev I.V."/>
            <person name="Crouch J.A."/>
            <person name="De Vries R.P."/>
            <person name="Sukno S.A."/>
            <person name="Thon M.R."/>
        </authorList>
    </citation>
    <scope>NUCLEOTIDE SEQUENCE</scope>
    <source>
        <strain evidence="2">CBS 125086</strain>
    </source>
</reference>
<protein>
    <recommendedName>
        <fullName evidence="4">Secreted protein</fullName>
    </recommendedName>
</protein>
<sequence length="108" mass="11685">MRGKQFGVVFSFLFPFCAGGTWHTCWWRSGQGVENDCLSILLLLVQTRLGTPTQEDFDDSSGQHLLRLSGLGNTCSPSYGMLGMKEKGGHIGGRAIIAGGGQYEQCVL</sequence>
<gene>
    <name evidence="2" type="ORF">LY79DRAFT_546835</name>
</gene>
<feature type="chain" id="PRO_5042222281" description="Secreted protein" evidence="1">
    <location>
        <begin position="20"/>
        <end position="108"/>
    </location>
</feature>
<dbReference type="RefSeq" id="XP_060416601.1">
    <property type="nucleotide sequence ID" value="XM_060557267.1"/>
</dbReference>
<keyword evidence="3" id="KW-1185">Reference proteome</keyword>
<evidence type="ECO:0000313" key="3">
    <source>
        <dbReference type="Proteomes" id="UP001230504"/>
    </source>
</evidence>
<comment type="caution">
    <text evidence="2">The sequence shown here is derived from an EMBL/GenBank/DDBJ whole genome shotgun (WGS) entry which is preliminary data.</text>
</comment>
<evidence type="ECO:0000313" key="2">
    <source>
        <dbReference type="EMBL" id="KAK1595589.1"/>
    </source>
</evidence>
<accession>A0AAD8Q6J2</accession>
<dbReference type="GeneID" id="85441507"/>
<organism evidence="2 3">
    <name type="scientific">Colletotrichum navitas</name>
    <dbReference type="NCBI Taxonomy" id="681940"/>
    <lineage>
        <taxon>Eukaryota</taxon>
        <taxon>Fungi</taxon>
        <taxon>Dikarya</taxon>
        <taxon>Ascomycota</taxon>
        <taxon>Pezizomycotina</taxon>
        <taxon>Sordariomycetes</taxon>
        <taxon>Hypocreomycetidae</taxon>
        <taxon>Glomerellales</taxon>
        <taxon>Glomerellaceae</taxon>
        <taxon>Colletotrichum</taxon>
        <taxon>Colletotrichum graminicola species complex</taxon>
    </lineage>
</organism>
<proteinExistence type="predicted"/>
<keyword evidence="1" id="KW-0732">Signal</keyword>
<evidence type="ECO:0000256" key="1">
    <source>
        <dbReference type="SAM" id="SignalP"/>
    </source>
</evidence>